<evidence type="ECO:0000313" key="2">
    <source>
        <dbReference type="EMBL" id="PSR90885.1"/>
    </source>
</evidence>
<keyword evidence="3" id="KW-1185">Reference proteome</keyword>
<dbReference type="EMBL" id="KZ678414">
    <property type="protein sequence ID" value="PSR90885.1"/>
    <property type="molecule type" value="Genomic_DNA"/>
</dbReference>
<dbReference type="InParanoid" id="A0A2T3ACE1"/>
<evidence type="ECO:0000313" key="3">
    <source>
        <dbReference type="Proteomes" id="UP000241462"/>
    </source>
</evidence>
<evidence type="ECO:0000256" key="1">
    <source>
        <dbReference type="SAM" id="MobiDB-lite"/>
    </source>
</evidence>
<dbReference type="AlphaFoldDB" id="A0A2T3ACE1"/>
<sequence>MGPYQQEKTTQSSNEVVYPAVLHQQPQHPEVNHGSAEQWIQQANQGQHFDPVTAQPAFHATIAATGEPTYICGPPPFDPTHYGGGFVPVYNNDLHYFPVGHPHQNASNNHRHQQQPQFQEAELNQIDPRLFDLWHGDLQAGQELQDRMASQRQNENESEAQPGSLGK</sequence>
<protein>
    <submittedName>
        <fullName evidence="2">Uncharacterized protein</fullName>
    </submittedName>
</protein>
<reference evidence="2 3" key="1">
    <citation type="journal article" date="2018" name="Mycol. Prog.">
        <title>Coniella lustricola, a new species from submerged detritus.</title>
        <authorList>
            <person name="Raudabaugh D.B."/>
            <person name="Iturriaga T."/>
            <person name="Carver A."/>
            <person name="Mondo S."/>
            <person name="Pangilinan J."/>
            <person name="Lipzen A."/>
            <person name="He G."/>
            <person name="Amirebrahimi M."/>
            <person name="Grigoriev I.V."/>
            <person name="Miller A.N."/>
        </authorList>
    </citation>
    <scope>NUCLEOTIDE SEQUENCE [LARGE SCALE GENOMIC DNA]</scope>
    <source>
        <strain evidence="2 3">B22-T-1</strain>
    </source>
</reference>
<accession>A0A2T3ACE1</accession>
<feature type="region of interest" description="Disordered" evidence="1">
    <location>
        <begin position="137"/>
        <end position="167"/>
    </location>
</feature>
<organism evidence="2 3">
    <name type="scientific">Coniella lustricola</name>
    <dbReference type="NCBI Taxonomy" id="2025994"/>
    <lineage>
        <taxon>Eukaryota</taxon>
        <taxon>Fungi</taxon>
        <taxon>Dikarya</taxon>
        <taxon>Ascomycota</taxon>
        <taxon>Pezizomycotina</taxon>
        <taxon>Sordariomycetes</taxon>
        <taxon>Sordariomycetidae</taxon>
        <taxon>Diaporthales</taxon>
        <taxon>Schizoparmaceae</taxon>
        <taxon>Coniella</taxon>
    </lineage>
</organism>
<gene>
    <name evidence="2" type="ORF">BD289DRAFT_204237</name>
</gene>
<name>A0A2T3ACE1_9PEZI</name>
<dbReference type="Proteomes" id="UP000241462">
    <property type="component" value="Unassembled WGS sequence"/>
</dbReference>
<proteinExistence type="predicted"/>